<protein>
    <submittedName>
        <fullName evidence="1">Unannotated protein</fullName>
    </submittedName>
</protein>
<sequence length="183" mass="19913">MGVALTGPESRSPLVFDTREIKRGSLLEVDRLVPAPADLGVALATFPEGSDLSLNLTFEFVVDGILVRGTVEGTVHAECARCLDPVTWREQVALTELFLFPPQREGEELSEDDLVLEGDLLDLEPTVRDAVVLQLPLAPVCREDCPGLCSACGARLAEDPEHSHDEVDPRWAALTALIEDEQD</sequence>
<dbReference type="PANTHER" id="PTHR34374:SF1">
    <property type="entry name" value="LARGE RIBOSOMAL RNA SUBUNIT ACCUMULATION PROTEIN YCED HOMOLOG 1, CHLOROPLASTIC"/>
    <property type="match status" value="1"/>
</dbReference>
<organism evidence="1">
    <name type="scientific">freshwater metagenome</name>
    <dbReference type="NCBI Taxonomy" id="449393"/>
    <lineage>
        <taxon>unclassified sequences</taxon>
        <taxon>metagenomes</taxon>
        <taxon>ecological metagenomes</taxon>
    </lineage>
</organism>
<proteinExistence type="predicted"/>
<dbReference type="EMBL" id="CAFBMR010000007">
    <property type="protein sequence ID" value="CAB4904947.1"/>
    <property type="molecule type" value="Genomic_DNA"/>
</dbReference>
<dbReference type="InterPro" id="IPR003772">
    <property type="entry name" value="YceD"/>
</dbReference>
<reference evidence="1" key="1">
    <citation type="submission" date="2020-05" db="EMBL/GenBank/DDBJ databases">
        <authorList>
            <person name="Chiriac C."/>
            <person name="Salcher M."/>
            <person name="Ghai R."/>
            <person name="Kavagutti S V."/>
        </authorList>
    </citation>
    <scope>NUCLEOTIDE SEQUENCE</scope>
</reference>
<dbReference type="AlphaFoldDB" id="A0A6J7GA35"/>
<dbReference type="PANTHER" id="PTHR34374">
    <property type="entry name" value="LARGE RIBOSOMAL RNA SUBUNIT ACCUMULATION PROTEIN YCED HOMOLOG 1, CHLOROPLASTIC"/>
    <property type="match status" value="1"/>
</dbReference>
<dbReference type="Pfam" id="PF02620">
    <property type="entry name" value="YceD"/>
    <property type="match status" value="1"/>
</dbReference>
<accession>A0A6J7GA35</accession>
<name>A0A6J7GA35_9ZZZZ</name>
<gene>
    <name evidence="1" type="ORF">UFOPK3610_00354</name>
</gene>
<evidence type="ECO:0000313" key="1">
    <source>
        <dbReference type="EMBL" id="CAB4904947.1"/>
    </source>
</evidence>